<dbReference type="OrthoDB" id="3732892at2"/>
<feature type="transmembrane region" description="Helical" evidence="2">
    <location>
        <begin position="250"/>
        <end position="272"/>
    </location>
</feature>
<dbReference type="EMBL" id="RBKS01000001">
    <property type="protein sequence ID" value="RKR75383.1"/>
    <property type="molecule type" value="Genomic_DNA"/>
</dbReference>
<sequence length="317" mass="33096">MDVYLLVLLAIAVVGLAVTAGLSFVPAVQVWALERAGRRIGIGVPADLDPAFRRRMGRRIRASALGALAGLALGLLLASTVPGWGLPYSHRPILLAYYGVIAFGAVGSAVGVIVVSLASAPRPGDDAARVARLTVTSVGDYIAPILRRLALAASVCAVVTVGLAIALGGTSRVHLIVPGIVLVALAIAGQIAFAVAARRIVAQGRPTRDTDEMVWDDALRWLALRDILSGPLQALCFGAFYGVLGTLNGPGALALITAFASLVLVAVFNIATRNNTDWFLLRLWPGARRRTDDEEAARLAAADPATAPWPDPSASHR</sequence>
<reference evidence="3 4" key="1">
    <citation type="submission" date="2018-10" db="EMBL/GenBank/DDBJ databases">
        <title>Sequencing the genomes of 1000 actinobacteria strains.</title>
        <authorList>
            <person name="Klenk H.-P."/>
        </authorList>
    </citation>
    <scope>NUCLEOTIDE SEQUENCE [LARGE SCALE GENOMIC DNA]</scope>
    <source>
        <strain evidence="3 4">DSM 17894</strain>
    </source>
</reference>
<keyword evidence="2" id="KW-1133">Transmembrane helix</keyword>
<evidence type="ECO:0000313" key="4">
    <source>
        <dbReference type="Proteomes" id="UP000280008"/>
    </source>
</evidence>
<protein>
    <submittedName>
        <fullName evidence="3">Uncharacterized protein</fullName>
    </submittedName>
</protein>
<proteinExistence type="predicted"/>
<dbReference type="RefSeq" id="WP_121370188.1">
    <property type="nucleotide sequence ID" value="NZ_RBKS01000001.1"/>
</dbReference>
<feature type="compositionally biased region" description="Low complexity" evidence="1">
    <location>
        <begin position="298"/>
        <end position="308"/>
    </location>
</feature>
<feature type="transmembrane region" description="Helical" evidence="2">
    <location>
        <begin position="96"/>
        <end position="120"/>
    </location>
</feature>
<feature type="transmembrane region" description="Helical" evidence="2">
    <location>
        <begin position="6"/>
        <end position="33"/>
    </location>
</feature>
<dbReference type="AlphaFoldDB" id="A0A495IHA2"/>
<feature type="transmembrane region" description="Helical" evidence="2">
    <location>
        <begin position="175"/>
        <end position="201"/>
    </location>
</feature>
<name>A0A495IHA2_9MICO</name>
<feature type="region of interest" description="Disordered" evidence="1">
    <location>
        <begin position="295"/>
        <end position="317"/>
    </location>
</feature>
<dbReference type="Proteomes" id="UP000280008">
    <property type="component" value="Unassembled WGS sequence"/>
</dbReference>
<accession>A0A495IHA2</accession>
<evidence type="ECO:0000313" key="3">
    <source>
        <dbReference type="EMBL" id="RKR75383.1"/>
    </source>
</evidence>
<evidence type="ECO:0000256" key="2">
    <source>
        <dbReference type="SAM" id="Phobius"/>
    </source>
</evidence>
<gene>
    <name evidence="3" type="ORF">C8E83_2529</name>
</gene>
<evidence type="ECO:0000256" key="1">
    <source>
        <dbReference type="SAM" id="MobiDB-lite"/>
    </source>
</evidence>
<feature type="transmembrane region" description="Helical" evidence="2">
    <location>
        <begin position="62"/>
        <end position="84"/>
    </location>
</feature>
<organism evidence="3 4">
    <name type="scientific">Frondihabitans australicus</name>
    <dbReference type="NCBI Taxonomy" id="386892"/>
    <lineage>
        <taxon>Bacteria</taxon>
        <taxon>Bacillati</taxon>
        <taxon>Actinomycetota</taxon>
        <taxon>Actinomycetes</taxon>
        <taxon>Micrococcales</taxon>
        <taxon>Microbacteriaceae</taxon>
        <taxon>Frondihabitans</taxon>
    </lineage>
</organism>
<feature type="transmembrane region" description="Helical" evidence="2">
    <location>
        <begin position="222"/>
        <end position="244"/>
    </location>
</feature>
<keyword evidence="4" id="KW-1185">Reference proteome</keyword>
<feature type="transmembrane region" description="Helical" evidence="2">
    <location>
        <begin position="149"/>
        <end position="169"/>
    </location>
</feature>
<keyword evidence="2" id="KW-0812">Transmembrane</keyword>
<comment type="caution">
    <text evidence="3">The sequence shown here is derived from an EMBL/GenBank/DDBJ whole genome shotgun (WGS) entry which is preliminary data.</text>
</comment>
<keyword evidence="2" id="KW-0472">Membrane</keyword>